<feature type="signal peptide" evidence="12">
    <location>
        <begin position="1"/>
        <end position="22"/>
    </location>
</feature>
<evidence type="ECO:0000256" key="8">
    <source>
        <dbReference type="ARBA" id="ARBA00023316"/>
    </source>
</evidence>
<comment type="subcellular location">
    <subcellularLocation>
        <location evidence="1">Golgi apparatus membrane</location>
        <topology evidence="1">Multi-pass membrane protein</topology>
    </subcellularLocation>
</comment>
<evidence type="ECO:0000256" key="9">
    <source>
        <dbReference type="ARBA" id="ARBA00056537"/>
    </source>
</evidence>
<accession>A0A814I8C1</accession>
<evidence type="ECO:0000313" key="14">
    <source>
        <dbReference type="EMBL" id="CAF1020951.1"/>
    </source>
</evidence>
<dbReference type="GO" id="GO:0071555">
    <property type="term" value="P:cell wall organization"/>
    <property type="evidence" value="ECO:0007669"/>
    <property type="project" value="UniProtKB-KW"/>
</dbReference>
<evidence type="ECO:0000256" key="1">
    <source>
        <dbReference type="ARBA" id="ARBA00004653"/>
    </source>
</evidence>
<comment type="function">
    <text evidence="9">Probable mannan synthase which consists of a 4-beta-mannosyltransferase activity on mannan using GDP-mannose. The beta-1,4-mannan product is the backbone for galactomannan synthesis by galactomannan galactosyltransferase. Galactomannan is a noncellulosic polysaccharides of plant cell wall.</text>
</comment>
<evidence type="ECO:0000256" key="6">
    <source>
        <dbReference type="ARBA" id="ARBA00023034"/>
    </source>
</evidence>
<feature type="transmembrane region" description="Helical" evidence="11">
    <location>
        <begin position="402"/>
        <end position="420"/>
    </location>
</feature>
<reference evidence="14" key="1">
    <citation type="submission" date="2021-02" db="EMBL/GenBank/DDBJ databases">
        <authorList>
            <person name="Nowell W R."/>
        </authorList>
    </citation>
    <scope>NUCLEOTIDE SEQUENCE</scope>
</reference>
<dbReference type="Proteomes" id="UP000663828">
    <property type="component" value="Unassembled WGS sequence"/>
</dbReference>
<dbReference type="EMBL" id="CAJNOR010000716">
    <property type="protein sequence ID" value="CAF0989868.1"/>
    <property type="molecule type" value="Genomic_DNA"/>
</dbReference>
<comment type="caution">
    <text evidence="14">The sequence shown here is derived from an EMBL/GenBank/DDBJ whole genome shotgun (WGS) entry which is preliminary data.</text>
</comment>
<evidence type="ECO:0000256" key="12">
    <source>
        <dbReference type="SAM" id="SignalP"/>
    </source>
</evidence>
<dbReference type="Pfam" id="PF13641">
    <property type="entry name" value="Glyco_tranf_2_3"/>
    <property type="match status" value="1"/>
</dbReference>
<keyword evidence="7 11" id="KW-0472">Membrane</keyword>
<name>A0A814I8C1_ADIRI</name>
<evidence type="ECO:0000256" key="7">
    <source>
        <dbReference type="ARBA" id="ARBA00023136"/>
    </source>
</evidence>
<evidence type="ECO:0000256" key="2">
    <source>
        <dbReference type="ARBA" id="ARBA00022676"/>
    </source>
</evidence>
<gene>
    <name evidence="14" type="ORF">EDS130_LOCUS15891</name>
    <name evidence="13" type="ORF">XAT740_LOCUS12638</name>
</gene>
<feature type="transmembrane region" description="Helical" evidence="11">
    <location>
        <begin position="521"/>
        <end position="538"/>
    </location>
</feature>
<evidence type="ECO:0000313" key="15">
    <source>
        <dbReference type="Proteomes" id="UP000663828"/>
    </source>
</evidence>
<protein>
    <recommendedName>
        <fullName evidence="10">Glucomannan synthase</fullName>
    </recommendedName>
</protein>
<dbReference type="InterPro" id="IPR029044">
    <property type="entry name" value="Nucleotide-diphossugar_trans"/>
</dbReference>
<keyword evidence="15" id="KW-1185">Reference proteome</keyword>
<organism evidence="14 16">
    <name type="scientific">Adineta ricciae</name>
    <name type="common">Rotifer</name>
    <dbReference type="NCBI Taxonomy" id="249248"/>
    <lineage>
        <taxon>Eukaryota</taxon>
        <taxon>Metazoa</taxon>
        <taxon>Spiralia</taxon>
        <taxon>Gnathifera</taxon>
        <taxon>Rotifera</taxon>
        <taxon>Eurotatoria</taxon>
        <taxon>Bdelloidea</taxon>
        <taxon>Adinetida</taxon>
        <taxon>Adinetidae</taxon>
        <taxon>Adineta</taxon>
    </lineage>
</organism>
<dbReference type="FunFam" id="3.90.550.10:FF:000057">
    <property type="entry name" value="Glycosyltransferase-like protein, family 2"/>
    <property type="match status" value="1"/>
</dbReference>
<evidence type="ECO:0000256" key="10">
    <source>
        <dbReference type="ARBA" id="ARBA00076024"/>
    </source>
</evidence>
<sequence length="568" mass="65904">MSCMTLVRIVFIFILLQHSLEATRISNCYVNITSQEINPTLADNIYYVQRSITIVDFLETLSILLIIIQTSDDIEQIIYTILRVGLPSKSHPTLSRVIPPSSKDDEYPMVAVQLPMMNEKEFCISMITCACNLQWPKDRLIIQVLDDSTDETVMKMIDLCVEEWSSRGFRIDVVRREDRHGFKAGNLKNGLEKIQQCEYIALFDVDFLPEKNFLVKTVPLLLQDPKVAYAQARWIFTNGKESLLTQMQEISLNHHHKCEQEVKYRMRSFFQFNGSACVWRTKAIHQCGGWHTDTLVEDLDISVRAYMNGWYAAYILDVKCLNELPPTFTAYLSQQYRWFSGPAQVFRKLFTAVRRTSHMNVYRKLHCLWMICRPCLYIVRFVIFLLNIAINACLRKTVNVNIFITFFPLILASNILFYTFEQIHLVKVYSLFCNAMLFHHASSAIAGFFNFSSARKWIVTPKFGNPMRMNDQERKIAACPTTDTTCSYLNQYNQSLHVACDSLQSIFDAIRHQINGLQIHRGYLAMTLYILVFSYIAFLNEQYLISLDLTLNALMYTVFTLGYLGRSE</sequence>
<evidence type="ECO:0000256" key="5">
    <source>
        <dbReference type="ARBA" id="ARBA00022989"/>
    </source>
</evidence>
<dbReference type="OrthoDB" id="72851at2759"/>
<feature type="transmembrane region" description="Helical" evidence="11">
    <location>
        <begin position="368"/>
        <end position="390"/>
    </location>
</feature>
<dbReference type="PANTHER" id="PTHR32044:SF80">
    <property type="entry name" value="XYLOGLUCAN GLYCOSYLTRANSFERASE 2-RELATED"/>
    <property type="match status" value="1"/>
</dbReference>
<evidence type="ECO:0000313" key="13">
    <source>
        <dbReference type="EMBL" id="CAF0989868.1"/>
    </source>
</evidence>
<dbReference type="Proteomes" id="UP000663852">
    <property type="component" value="Unassembled WGS sequence"/>
</dbReference>
<dbReference type="EMBL" id="CAJNOJ010000068">
    <property type="protein sequence ID" value="CAF1020951.1"/>
    <property type="molecule type" value="Genomic_DNA"/>
</dbReference>
<feature type="transmembrane region" description="Helical" evidence="11">
    <location>
        <begin position="544"/>
        <end position="564"/>
    </location>
</feature>
<feature type="transmembrane region" description="Helical" evidence="11">
    <location>
        <begin position="426"/>
        <end position="449"/>
    </location>
</feature>
<dbReference type="GO" id="GO:0016757">
    <property type="term" value="F:glycosyltransferase activity"/>
    <property type="evidence" value="ECO:0007669"/>
    <property type="project" value="UniProtKB-KW"/>
</dbReference>
<dbReference type="PANTHER" id="PTHR32044">
    <property type="entry name" value="GLUCOMANNAN 4-BETA-MANNOSYLTRANSFERASE 9"/>
    <property type="match status" value="1"/>
</dbReference>
<keyword evidence="4 11" id="KW-0812">Transmembrane</keyword>
<keyword evidence="12" id="KW-0732">Signal</keyword>
<dbReference type="AlphaFoldDB" id="A0A814I8C1"/>
<keyword evidence="8" id="KW-0961">Cell wall biogenesis/degradation</keyword>
<keyword evidence="6" id="KW-0333">Golgi apparatus</keyword>
<evidence type="ECO:0000256" key="11">
    <source>
        <dbReference type="SAM" id="Phobius"/>
    </source>
</evidence>
<evidence type="ECO:0000256" key="4">
    <source>
        <dbReference type="ARBA" id="ARBA00022692"/>
    </source>
</evidence>
<feature type="chain" id="PRO_5036410245" description="Glucomannan synthase" evidence="12">
    <location>
        <begin position="23"/>
        <end position="568"/>
    </location>
</feature>
<proteinExistence type="predicted"/>
<keyword evidence="2" id="KW-0328">Glycosyltransferase</keyword>
<dbReference type="Gene3D" id="3.90.550.10">
    <property type="entry name" value="Spore Coat Polysaccharide Biosynthesis Protein SpsA, Chain A"/>
    <property type="match status" value="1"/>
</dbReference>
<evidence type="ECO:0000313" key="16">
    <source>
        <dbReference type="Proteomes" id="UP000663852"/>
    </source>
</evidence>
<dbReference type="SUPFAM" id="SSF53448">
    <property type="entry name" value="Nucleotide-diphospho-sugar transferases"/>
    <property type="match status" value="1"/>
</dbReference>
<evidence type="ECO:0000256" key="3">
    <source>
        <dbReference type="ARBA" id="ARBA00022679"/>
    </source>
</evidence>
<keyword evidence="5 11" id="KW-1133">Transmembrane helix</keyword>
<keyword evidence="3" id="KW-0808">Transferase</keyword>
<dbReference type="GO" id="GO:0000139">
    <property type="term" value="C:Golgi membrane"/>
    <property type="evidence" value="ECO:0007669"/>
    <property type="project" value="UniProtKB-SubCell"/>
</dbReference>